<dbReference type="Pfam" id="PF22600">
    <property type="entry name" value="MTPAP-like_central"/>
    <property type="match status" value="1"/>
</dbReference>
<keyword evidence="3" id="KW-0479">Metal-binding</keyword>
<dbReference type="InterPro" id="IPR002058">
    <property type="entry name" value="PAP_assoc"/>
</dbReference>
<dbReference type="GO" id="GO:0043634">
    <property type="term" value="P:polyadenylation-dependent ncRNA catabolic process"/>
    <property type="evidence" value="ECO:0007669"/>
    <property type="project" value="TreeGrafter"/>
</dbReference>
<keyword evidence="4" id="KW-0460">Magnesium</keyword>
<dbReference type="OrthoDB" id="273917at2759"/>
<protein>
    <recommendedName>
        <fullName evidence="2">polynucleotide adenylyltransferase</fullName>
        <ecNumber evidence="2">2.7.7.19</ecNumber>
    </recommendedName>
</protein>
<evidence type="ECO:0000256" key="2">
    <source>
        <dbReference type="ARBA" id="ARBA00012388"/>
    </source>
</evidence>
<feature type="domain" description="PAP-associated" evidence="6">
    <location>
        <begin position="294"/>
        <end position="370"/>
    </location>
</feature>
<evidence type="ECO:0000259" key="6">
    <source>
        <dbReference type="Pfam" id="PF03828"/>
    </source>
</evidence>
<dbReference type="InterPro" id="IPR045862">
    <property type="entry name" value="Trf4-like"/>
</dbReference>
<gene>
    <name evidence="8" type="ORF">K432DRAFT_345033</name>
</gene>
<dbReference type="InterPro" id="IPR054708">
    <property type="entry name" value="MTPAP-like_central"/>
</dbReference>
<dbReference type="GO" id="GO:0003729">
    <property type="term" value="F:mRNA binding"/>
    <property type="evidence" value="ECO:0007669"/>
    <property type="project" value="TreeGrafter"/>
</dbReference>
<organism evidence="8 9">
    <name type="scientific">Lepidopterella palustris CBS 459.81</name>
    <dbReference type="NCBI Taxonomy" id="1314670"/>
    <lineage>
        <taxon>Eukaryota</taxon>
        <taxon>Fungi</taxon>
        <taxon>Dikarya</taxon>
        <taxon>Ascomycota</taxon>
        <taxon>Pezizomycotina</taxon>
        <taxon>Dothideomycetes</taxon>
        <taxon>Pleosporomycetidae</taxon>
        <taxon>Mytilinidiales</taxon>
        <taxon>Argynnaceae</taxon>
        <taxon>Lepidopterella</taxon>
    </lineage>
</organism>
<dbReference type="GO" id="GO:1990817">
    <property type="term" value="F:poly(A) RNA polymerase activity"/>
    <property type="evidence" value="ECO:0007669"/>
    <property type="project" value="UniProtKB-EC"/>
</dbReference>
<accession>A0A8E2EIJ5</accession>
<evidence type="ECO:0000259" key="7">
    <source>
        <dbReference type="Pfam" id="PF22600"/>
    </source>
</evidence>
<sequence length="436" mass="49706">MEVSTKHSQKNSPRSLAEAMDPMLRSEGSKSNLSRKDRRSLDSRWPSGRSFKMSEELLEYEGQNVLPISNTLVPENSLPWVVKFDTQSMNGIQRLALEISAFHAYMASTPKEKVARKAVIDQLTNLTRETLPDFKLELFGSERTNLSLATSDLDFRLFKPEQGSESLPQKAPRYKERKQWTVQLQKLHADIRRSGPYMLCNFRHARYPLISLQHRDSGIDIQVVLANDTALSREYVKKYLDEYPGLRELFSTIKVMFDVRGLSDVFRGGLGSYSLFMMAVASLKHMPHIQPNDLAQQLLSFLNFWASFDTYQLGISIEPAELFAKSSKTIATKAQKEKLDDTLQGRLKMGQVDIAQPYLLCLQDPAEATNDLGKKGFGIKHIQKTFMTLEKELRKDLQENTRASLLAPLVGSSYVLFKNRRKKMEEYGSSNEGNFN</sequence>
<evidence type="ECO:0000256" key="5">
    <source>
        <dbReference type="SAM" id="MobiDB-lite"/>
    </source>
</evidence>
<feature type="domain" description="Poly(A) RNA polymerase mitochondrial-like central palm" evidence="7">
    <location>
        <begin position="98"/>
        <end position="232"/>
    </location>
</feature>
<proteinExistence type="inferred from homology"/>
<dbReference type="GO" id="GO:0031123">
    <property type="term" value="P:RNA 3'-end processing"/>
    <property type="evidence" value="ECO:0007669"/>
    <property type="project" value="TreeGrafter"/>
</dbReference>
<dbReference type="PANTHER" id="PTHR23092:SF15">
    <property type="entry name" value="INACTIVE NON-CANONICAL POLY(A) RNA POLYMERASE PROTEIN TRF4-2-RELATED"/>
    <property type="match status" value="1"/>
</dbReference>
<dbReference type="Gene3D" id="1.10.1410.10">
    <property type="match status" value="1"/>
</dbReference>
<dbReference type="GO" id="GO:0046872">
    <property type="term" value="F:metal ion binding"/>
    <property type="evidence" value="ECO:0007669"/>
    <property type="project" value="UniProtKB-KW"/>
</dbReference>
<name>A0A8E2EIJ5_9PEZI</name>
<dbReference type="AlphaFoldDB" id="A0A8E2EIJ5"/>
<dbReference type="PANTHER" id="PTHR23092">
    <property type="entry name" value="POLY(A) RNA POLYMERASE"/>
    <property type="match status" value="1"/>
</dbReference>
<evidence type="ECO:0000256" key="1">
    <source>
        <dbReference type="ARBA" id="ARBA00008593"/>
    </source>
</evidence>
<dbReference type="Proteomes" id="UP000250266">
    <property type="component" value="Unassembled WGS sequence"/>
</dbReference>
<reference evidence="8 9" key="1">
    <citation type="journal article" date="2016" name="Nat. Commun.">
        <title>Ectomycorrhizal ecology is imprinted in the genome of the dominant symbiotic fungus Cenococcum geophilum.</title>
        <authorList>
            <consortium name="DOE Joint Genome Institute"/>
            <person name="Peter M."/>
            <person name="Kohler A."/>
            <person name="Ohm R.A."/>
            <person name="Kuo A."/>
            <person name="Krutzmann J."/>
            <person name="Morin E."/>
            <person name="Arend M."/>
            <person name="Barry K.W."/>
            <person name="Binder M."/>
            <person name="Choi C."/>
            <person name="Clum A."/>
            <person name="Copeland A."/>
            <person name="Grisel N."/>
            <person name="Haridas S."/>
            <person name="Kipfer T."/>
            <person name="LaButti K."/>
            <person name="Lindquist E."/>
            <person name="Lipzen A."/>
            <person name="Maire R."/>
            <person name="Meier B."/>
            <person name="Mihaltcheva S."/>
            <person name="Molinier V."/>
            <person name="Murat C."/>
            <person name="Poggeler S."/>
            <person name="Quandt C.A."/>
            <person name="Sperisen C."/>
            <person name="Tritt A."/>
            <person name="Tisserant E."/>
            <person name="Crous P.W."/>
            <person name="Henrissat B."/>
            <person name="Nehls U."/>
            <person name="Egli S."/>
            <person name="Spatafora J.W."/>
            <person name="Grigoriev I.V."/>
            <person name="Martin F.M."/>
        </authorList>
    </citation>
    <scope>NUCLEOTIDE SEQUENCE [LARGE SCALE GENOMIC DNA]</scope>
    <source>
        <strain evidence="8 9">CBS 459.81</strain>
    </source>
</reference>
<dbReference type="EC" id="2.7.7.19" evidence="2"/>
<dbReference type="GO" id="GO:0010605">
    <property type="term" value="P:negative regulation of macromolecule metabolic process"/>
    <property type="evidence" value="ECO:0007669"/>
    <property type="project" value="UniProtKB-ARBA"/>
</dbReference>
<dbReference type="Gene3D" id="3.30.460.10">
    <property type="entry name" value="Beta Polymerase, domain 2"/>
    <property type="match status" value="1"/>
</dbReference>
<dbReference type="GO" id="GO:0005730">
    <property type="term" value="C:nucleolus"/>
    <property type="evidence" value="ECO:0007669"/>
    <property type="project" value="TreeGrafter"/>
</dbReference>
<dbReference type="EMBL" id="KV744836">
    <property type="protein sequence ID" value="OCK84489.1"/>
    <property type="molecule type" value="Genomic_DNA"/>
</dbReference>
<evidence type="ECO:0000313" key="8">
    <source>
        <dbReference type="EMBL" id="OCK84489.1"/>
    </source>
</evidence>
<dbReference type="GO" id="GO:0031499">
    <property type="term" value="C:TRAMP complex"/>
    <property type="evidence" value="ECO:0007669"/>
    <property type="project" value="TreeGrafter"/>
</dbReference>
<dbReference type="SUPFAM" id="SSF81631">
    <property type="entry name" value="PAP/OAS1 substrate-binding domain"/>
    <property type="match status" value="1"/>
</dbReference>
<feature type="region of interest" description="Disordered" evidence="5">
    <location>
        <begin position="1"/>
        <end position="46"/>
    </location>
</feature>
<dbReference type="CDD" id="cd05402">
    <property type="entry name" value="NT_PAP_TUTase"/>
    <property type="match status" value="1"/>
</dbReference>
<dbReference type="Pfam" id="PF03828">
    <property type="entry name" value="PAP_assoc"/>
    <property type="match status" value="1"/>
</dbReference>
<dbReference type="InterPro" id="IPR043519">
    <property type="entry name" value="NT_sf"/>
</dbReference>
<evidence type="ECO:0000256" key="4">
    <source>
        <dbReference type="ARBA" id="ARBA00022842"/>
    </source>
</evidence>
<keyword evidence="9" id="KW-1185">Reference proteome</keyword>
<dbReference type="SUPFAM" id="SSF81301">
    <property type="entry name" value="Nucleotidyltransferase"/>
    <property type="match status" value="1"/>
</dbReference>
<evidence type="ECO:0000256" key="3">
    <source>
        <dbReference type="ARBA" id="ARBA00022723"/>
    </source>
</evidence>
<evidence type="ECO:0000313" key="9">
    <source>
        <dbReference type="Proteomes" id="UP000250266"/>
    </source>
</evidence>
<comment type="similarity">
    <text evidence="1">Belongs to the DNA polymerase type-B-like family.</text>
</comment>